<dbReference type="AlphaFoldDB" id="A0A1F5X212"/>
<dbReference type="EMBL" id="MFID01000001">
    <property type="protein sequence ID" value="OGF81936.1"/>
    <property type="molecule type" value="Genomic_DNA"/>
</dbReference>
<evidence type="ECO:0000313" key="1">
    <source>
        <dbReference type="EMBL" id="OGF81936.1"/>
    </source>
</evidence>
<organism evidence="1 2">
    <name type="scientific">Candidatus Giovannonibacteria bacterium RIFCSPLOWO2_01_FULL_45_34</name>
    <dbReference type="NCBI Taxonomy" id="1798351"/>
    <lineage>
        <taxon>Bacteria</taxon>
        <taxon>Candidatus Giovannoniibacteriota</taxon>
    </lineage>
</organism>
<comment type="caution">
    <text evidence="1">The sequence shown here is derived from an EMBL/GenBank/DDBJ whole genome shotgun (WGS) entry which is preliminary data.</text>
</comment>
<dbReference type="STRING" id="1798351.A2930_01685"/>
<reference evidence="1 2" key="1">
    <citation type="journal article" date="2016" name="Nat. Commun.">
        <title>Thousands of microbial genomes shed light on interconnected biogeochemical processes in an aquifer system.</title>
        <authorList>
            <person name="Anantharaman K."/>
            <person name="Brown C.T."/>
            <person name="Hug L.A."/>
            <person name="Sharon I."/>
            <person name="Castelle C.J."/>
            <person name="Probst A.J."/>
            <person name="Thomas B.C."/>
            <person name="Singh A."/>
            <person name="Wilkins M.J."/>
            <person name="Karaoz U."/>
            <person name="Brodie E.L."/>
            <person name="Williams K.H."/>
            <person name="Hubbard S.S."/>
            <person name="Banfield J.F."/>
        </authorList>
    </citation>
    <scope>NUCLEOTIDE SEQUENCE [LARGE SCALE GENOMIC DNA]</scope>
</reference>
<gene>
    <name evidence="1" type="ORF">A2930_01685</name>
</gene>
<sequence length="103" mass="11939">MIEPNFPVFELSGYSLEHSGLTRSQAQELSRLGLLSFDPQTKTELAGYDIEELKFLKKIWFDSGLDGPTASRMVGKLRRPYRYSLDKIYWDFGAQDWKEVKLS</sequence>
<name>A0A1F5X212_9BACT</name>
<accession>A0A1F5X212</accession>
<proteinExistence type="predicted"/>
<dbReference type="Proteomes" id="UP000178114">
    <property type="component" value="Unassembled WGS sequence"/>
</dbReference>
<protein>
    <submittedName>
        <fullName evidence="1">Uncharacterized protein</fullName>
    </submittedName>
</protein>
<evidence type="ECO:0000313" key="2">
    <source>
        <dbReference type="Proteomes" id="UP000178114"/>
    </source>
</evidence>